<keyword evidence="8" id="KW-0863">Zinc-finger</keyword>
<evidence type="ECO:0000256" key="2">
    <source>
        <dbReference type="ARBA" id="ARBA00004123"/>
    </source>
</evidence>
<keyword evidence="8" id="KW-0862">Zinc</keyword>
<dbReference type="InterPro" id="IPR001878">
    <property type="entry name" value="Znf_CCHC"/>
</dbReference>
<evidence type="ECO:0000313" key="10">
    <source>
        <dbReference type="EMBL" id="KAH7942621.1"/>
    </source>
</evidence>
<comment type="subcellular location">
    <subcellularLocation>
        <location evidence="2">Nucleus</location>
    </subcellularLocation>
</comment>
<dbReference type="Pfam" id="PF13359">
    <property type="entry name" value="DDE_Tnp_4"/>
    <property type="match status" value="1"/>
</dbReference>
<feature type="domain" description="CCHC-type" evidence="9">
    <location>
        <begin position="178"/>
        <end position="192"/>
    </location>
</feature>
<dbReference type="InterPro" id="IPR036875">
    <property type="entry name" value="Znf_CCHC_sf"/>
</dbReference>
<evidence type="ECO:0000256" key="5">
    <source>
        <dbReference type="ARBA" id="ARBA00022723"/>
    </source>
</evidence>
<dbReference type="VEuPathDB" id="VectorBase:LOC119167348"/>
<evidence type="ECO:0000256" key="7">
    <source>
        <dbReference type="ARBA" id="ARBA00023242"/>
    </source>
</evidence>
<keyword evidence="7" id="KW-0539">Nucleus</keyword>
<keyword evidence="6" id="KW-0378">Hydrolase</keyword>
<reference evidence="10" key="1">
    <citation type="journal article" date="2020" name="Cell">
        <title>Large-Scale Comparative Analyses of Tick Genomes Elucidate Their Genetic Diversity and Vector Capacities.</title>
        <authorList>
            <consortium name="Tick Genome and Microbiome Consortium (TIGMIC)"/>
            <person name="Jia N."/>
            <person name="Wang J."/>
            <person name="Shi W."/>
            <person name="Du L."/>
            <person name="Sun Y."/>
            <person name="Zhan W."/>
            <person name="Jiang J.F."/>
            <person name="Wang Q."/>
            <person name="Zhang B."/>
            <person name="Ji P."/>
            <person name="Bell-Sakyi L."/>
            <person name="Cui X.M."/>
            <person name="Yuan T.T."/>
            <person name="Jiang B.G."/>
            <person name="Yang W.F."/>
            <person name="Lam T.T."/>
            <person name="Chang Q.C."/>
            <person name="Ding S.J."/>
            <person name="Wang X.J."/>
            <person name="Zhu J.G."/>
            <person name="Ruan X.D."/>
            <person name="Zhao L."/>
            <person name="Wei J.T."/>
            <person name="Ye R.Z."/>
            <person name="Que T.C."/>
            <person name="Du C.H."/>
            <person name="Zhou Y.H."/>
            <person name="Cheng J.X."/>
            <person name="Dai P.F."/>
            <person name="Guo W.B."/>
            <person name="Han X.H."/>
            <person name="Huang E.J."/>
            <person name="Li L.F."/>
            <person name="Wei W."/>
            <person name="Gao Y.C."/>
            <person name="Liu J.Z."/>
            <person name="Shao H.Z."/>
            <person name="Wang X."/>
            <person name="Wang C.C."/>
            <person name="Yang T.C."/>
            <person name="Huo Q.B."/>
            <person name="Li W."/>
            <person name="Chen H.Y."/>
            <person name="Chen S.E."/>
            <person name="Zhou L.G."/>
            <person name="Ni X.B."/>
            <person name="Tian J.H."/>
            <person name="Sheng Y."/>
            <person name="Liu T."/>
            <person name="Pan Y.S."/>
            <person name="Xia L.Y."/>
            <person name="Li J."/>
            <person name="Zhao F."/>
            <person name="Cao W.C."/>
        </authorList>
    </citation>
    <scope>NUCLEOTIDE SEQUENCE</scope>
    <source>
        <strain evidence="10">Rmic-2018</strain>
    </source>
</reference>
<sequence length="391" mass="44445">MPEAKKVRDLMQGVKEPVFAGLVRNPPTTVDEFIREATVTERALRKQYRHLDRLPNHTAVNAAAQNTAVSESCLRQMIREIMPEEFRALCVPPTKPPVASVAEIVRQEFTQAVTPPAPSPEPHPASYADAVRHPSPLFVAAPFQPRPAAVPWWQRDFMRRPPVHRTDYWRMADRRPICFRCGEPGHIDRHCRHSDSGQFCEAVVTVLEHEWIKMVTTEEMARHIQEFEAVTGFRQGVGALDGCHFPISPPKEHATDYYNYKGWYSIILLALVDHRYRFRYINVGAPGRCHDSHVFGYSQISNAIKGPLFKAPLATIAETVVPPLILCDQAFSLAPSLMKLFGHRGKISESEKKFNYRLSSARRIVENAFGRLEARFRFTAKRMGCHIAMLA</sequence>
<comment type="cofactor">
    <cofactor evidence="1">
        <name>a divalent metal cation</name>
        <dbReference type="ChEBI" id="CHEBI:60240"/>
    </cofactor>
</comment>
<name>A0A9J6CWW4_RHIMP</name>
<comment type="caution">
    <text evidence="10">The sequence shown here is derived from an EMBL/GenBank/DDBJ whole genome shotgun (WGS) entry which is preliminary data.</text>
</comment>
<comment type="similarity">
    <text evidence="3">Belongs to the HARBI1 family.</text>
</comment>
<protein>
    <recommendedName>
        <fullName evidence="9">CCHC-type domain-containing protein</fullName>
    </recommendedName>
</protein>
<dbReference type="SUPFAM" id="SSF57756">
    <property type="entry name" value="Retrovirus zinc finger-like domains"/>
    <property type="match status" value="1"/>
</dbReference>
<gene>
    <name evidence="10" type="ORF">HPB51_028698</name>
</gene>
<dbReference type="EMBL" id="JABSTU010005577">
    <property type="protein sequence ID" value="KAH7942621.1"/>
    <property type="molecule type" value="Genomic_DNA"/>
</dbReference>
<organism evidence="10 11">
    <name type="scientific">Rhipicephalus microplus</name>
    <name type="common">Cattle tick</name>
    <name type="synonym">Boophilus microplus</name>
    <dbReference type="NCBI Taxonomy" id="6941"/>
    <lineage>
        <taxon>Eukaryota</taxon>
        <taxon>Metazoa</taxon>
        <taxon>Ecdysozoa</taxon>
        <taxon>Arthropoda</taxon>
        <taxon>Chelicerata</taxon>
        <taxon>Arachnida</taxon>
        <taxon>Acari</taxon>
        <taxon>Parasitiformes</taxon>
        <taxon>Ixodida</taxon>
        <taxon>Ixodoidea</taxon>
        <taxon>Ixodidae</taxon>
        <taxon>Rhipicephalinae</taxon>
        <taxon>Rhipicephalus</taxon>
        <taxon>Boophilus</taxon>
    </lineage>
</organism>
<keyword evidence="4" id="KW-0540">Nuclease</keyword>
<reference evidence="10" key="2">
    <citation type="submission" date="2021-09" db="EMBL/GenBank/DDBJ databases">
        <authorList>
            <person name="Jia N."/>
            <person name="Wang J."/>
            <person name="Shi W."/>
            <person name="Du L."/>
            <person name="Sun Y."/>
            <person name="Zhan W."/>
            <person name="Jiang J."/>
            <person name="Wang Q."/>
            <person name="Zhang B."/>
            <person name="Ji P."/>
            <person name="Sakyi L.B."/>
            <person name="Cui X."/>
            <person name="Yuan T."/>
            <person name="Jiang B."/>
            <person name="Yang W."/>
            <person name="Lam T.T.-Y."/>
            <person name="Chang Q."/>
            <person name="Ding S."/>
            <person name="Wang X."/>
            <person name="Zhu J."/>
            <person name="Ruan X."/>
            <person name="Zhao L."/>
            <person name="Wei J."/>
            <person name="Que T."/>
            <person name="Du C."/>
            <person name="Cheng J."/>
            <person name="Dai P."/>
            <person name="Han X."/>
            <person name="Huang E."/>
            <person name="Gao Y."/>
            <person name="Liu J."/>
            <person name="Shao H."/>
            <person name="Ye R."/>
            <person name="Li L."/>
            <person name="Wei W."/>
            <person name="Wang X."/>
            <person name="Wang C."/>
            <person name="Huo Q."/>
            <person name="Li W."/>
            <person name="Guo W."/>
            <person name="Chen H."/>
            <person name="Chen S."/>
            <person name="Zhou L."/>
            <person name="Zhou L."/>
            <person name="Ni X."/>
            <person name="Tian J."/>
            <person name="Zhou Y."/>
            <person name="Sheng Y."/>
            <person name="Liu T."/>
            <person name="Pan Y."/>
            <person name="Xia L."/>
            <person name="Li J."/>
            <person name="Zhao F."/>
            <person name="Cao W."/>
        </authorList>
    </citation>
    <scope>NUCLEOTIDE SEQUENCE</scope>
    <source>
        <strain evidence="10">Rmic-2018</strain>
        <tissue evidence="10">Larvae</tissue>
    </source>
</reference>
<dbReference type="PROSITE" id="PS50158">
    <property type="entry name" value="ZF_CCHC"/>
    <property type="match status" value="1"/>
</dbReference>
<dbReference type="GO" id="GO:0003676">
    <property type="term" value="F:nucleic acid binding"/>
    <property type="evidence" value="ECO:0007669"/>
    <property type="project" value="InterPro"/>
</dbReference>
<dbReference type="GO" id="GO:0004518">
    <property type="term" value="F:nuclease activity"/>
    <property type="evidence" value="ECO:0007669"/>
    <property type="project" value="UniProtKB-KW"/>
</dbReference>
<dbReference type="Proteomes" id="UP000821866">
    <property type="component" value="Unassembled WGS sequence"/>
</dbReference>
<evidence type="ECO:0000259" key="9">
    <source>
        <dbReference type="PROSITE" id="PS50158"/>
    </source>
</evidence>
<evidence type="ECO:0000256" key="3">
    <source>
        <dbReference type="ARBA" id="ARBA00006958"/>
    </source>
</evidence>
<dbReference type="GO" id="GO:0005634">
    <property type="term" value="C:nucleus"/>
    <property type="evidence" value="ECO:0007669"/>
    <property type="project" value="UniProtKB-SubCell"/>
</dbReference>
<evidence type="ECO:0000256" key="4">
    <source>
        <dbReference type="ARBA" id="ARBA00022722"/>
    </source>
</evidence>
<dbReference type="AlphaFoldDB" id="A0A9J6CWW4"/>
<evidence type="ECO:0000256" key="1">
    <source>
        <dbReference type="ARBA" id="ARBA00001968"/>
    </source>
</evidence>
<dbReference type="PANTHER" id="PTHR22930:SF85">
    <property type="entry name" value="GH03217P-RELATED"/>
    <property type="match status" value="1"/>
</dbReference>
<keyword evidence="5" id="KW-0479">Metal-binding</keyword>
<evidence type="ECO:0000256" key="6">
    <source>
        <dbReference type="ARBA" id="ARBA00022801"/>
    </source>
</evidence>
<evidence type="ECO:0000256" key="8">
    <source>
        <dbReference type="PROSITE-ProRule" id="PRU00047"/>
    </source>
</evidence>
<accession>A0A9J6CWW4</accession>
<keyword evidence="11" id="KW-1185">Reference proteome</keyword>
<dbReference type="InterPro" id="IPR045249">
    <property type="entry name" value="HARBI1-like"/>
</dbReference>
<dbReference type="InterPro" id="IPR027806">
    <property type="entry name" value="HARBI1_dom"/>
</dbReference>
<evidence type="ECO:0000313" key="11">
    <source>
        <dbReference type="Proteomes" id="UP000821866"/>
    </source>
</evidence>
<dbReference type="PANTHER" id="PTHR22930">
    <property type="match status" value="1"/>
</dbReference>
<dbReference type="GO" id="GO:0008270">
    <property type="term" value="F:zinc ion binding"/>
    <property type="evidence" value="ECO:0007669"/>
    <property type="project" value="UniProtKB-KW"/>
</dbReference>
<dbReference type="GO" id="GO:0016787">
    <property type="term" value="F:hydrolase activity"/>
    <property type="evidence" value="ECO:0007669"/>
    <property type="project" value="UniProtKB-KW"/>
</dbReference>
<proteinExistence type="inferred from homology"/>